<keyword evidence="3 5" id="KW-1133">Transmembrane helix</keyword>
<keyword evidence="8" id="KW-0067">ATP-binding</keyword>
<dbReference type="InterPro" id="IPR018490">
    <property type="entry name" value="cNMP-bd_dom_sf"/>
</dbReference>
<dbReference type="PRINTS" id="PR01463">
    <property type="entry name" value="EAGCHANLFMLY"/>
</dbReference>
<evidence type="ECO:0000259" key="6">
    <source>
        <dbReference type="Pfam" id="PF00520"/>
    </source>
</evidence>
<dbReference type="EMBL" id="CAMXCT010004968">
    <property type="protein sequence ID" value="CAI4010900.1"/>
    <property type="molecule type" value="Genomic_DNA"/>
</dbReference>
<reference evidence="7" key="1">
    <citation type="submission" date="2022-10" db="EMBL/GenBank/DDBJ databases">
        <authorList>
            <person name="Chen Y."/>
            <person name="Dougan E. K."/>
            <person name="Chan C."/>
            <person name="Rhodes N."/>
            <person name="Thang M."/>
        </authorList>
    </citation>
    <scope>NUCLEOTIDE SEQUENCE</scope>
</reference>
<evidence type="ECO:0000256" key="5">
    <source>
        <dbReference type="SAM" id="Phobius"/>
    </source>
</evidence>
<proteinExistence type="predicted"/>
<reference evidence="8 9" key="2">
    <citation type="submission" date="2024-05" db="EMBL/GenBank/DDBJ databases">
        <authorList>
            <person name="Chen Y."/>
            <person name="Shah S."/>
            <person name="Dougan E. K."/>
            <person name="Thang M."/>
            <person name="Chan C."/>
        </authorList>
    </citation>
    <scope>NUCLEOTIDE SEQUENCE [LARGE SCALE GENOMIC DNA]</scope>
</reference>
<keyword evidence="8" id="KW-0547">Nucleotide-binding</keyword>
<comment type="caution">
    <text evidence="7">The sequence shown here is derived from an EMBL/GenBank/DDBJ whole genome shotgun (WGS) entry which is preliminary data.</text>
</comment>
<dbReference type="PANTHER" id="PTHR10217:SF435">
    <property type="entry name" value="POTASSIUM VOLTAGE-GATED CHANNEL PROTEIN EAG"/>
    <property type="match status" value="1"/>
</dbReference>
<evidence type="ECO:0000256" key="3">
    <source>
        <dbReference type="ARBA" id="ARBA00022989"/>
    </source>
</evidence>
<dbReference type="OrthoDB" id="426737at2759"/>
<keyword evidence="8" id="KW-0347">Helicase</keyword>
<accession>A0A9P1GEV8</accession>
<keyword evidence="2 5" id="KW-0812">Transmembrane</keyword>
<evidence type="ECO:0000256" key="4">
    <source>
        <dbReference type="ARBA" id="ARBA00023136"/>
    </source>
</evidence>
<evidence type="ECO:0000313" key="9">
    <source>
        <dbReference type="Proteomes" id="UP001152797"/>
    </source>
</evidence>
<dbReference type="SUPFAM" id="SSF81324">
    <property type="entry name" value="Voltage-gated potassium channels"/>
    <property type="match status" value="1"/>
</dbReference>
<keyword evidence="4 5" id="KW-0472">Membrane</keyword>
<feature type="transmembrane region" description="Helical" evidence="5">
    <location>
        <begin position="238"/>
        <end position="258"/>
    </location>
</feature>
<dbReference type="GO" id="GO:0005249">
    <property type="term" value="F:voltage-gated potassium channel activity"/>
    <property type="evidence" value="ECO:0007669"/>
    <property type="project" value="InterPro"/>
</dbReference>
<sequence>MDGSASRWQGLLCDLQKELEGMNAKLRTLELENLRLRETVEARPRLELSRSLLSPASPSTSLSTSAGIKSEGSQTVQFWSFALSSTKLQKPVAAGRDRALPKVYPIQRRASFHEDVDQNGSGQHVELAPARVNTFVSVDTVLSEEKVPTKSILKKNSSYRVASSPESSLPPLCSRSVAPQSKAVPVRGSSSAFHSPTISGVTSSLLTEDNTKFAILRADKTKVLVMQKPWYIINPDRNLAATIWQFVTSAALLWIALVTPLQVGLVTLEINWVFMTSLGVDFVFLIDMVLQFFTAYVRRTPRGDELEVRSSKIVLHYLSTWFVLDFVTLIPFELVALLGGSNVEELTMIKVIRVLRLLKLTRLARGSKLAQRLEAPISLPYQHLALLRCVFILVLLCHWLASIWATTILLVPRGTPTWIDDIAAVDEGFGIDTRAHPLRIYIASFYFCSYTMTSVGYGDIGPQNVSERVVCTLIVLGAGLSWACVLGEVCAIVAEMNSAKQAFRQKMHHLNQMMSEKGLPTELRKRLRTFFLQNRHQCNFITHQQLQKDMSAQLQAEVCTVVNLPWLRKVPFFNNFLLHIEAVDAAGLDASNLHACIADVAQELEMKAYAQRESFSDVQVLHILARGLVLLNTRVASNGAVWGEDFVLADVPLIQRFSGFALTYVEVLCLKRGSFMDVIERRRANCPELGQIVRRYCVRIAVFRGILAEARRLKLLQIREEEQRTAPQISMQELPSLPGTAELEVDNLR</sequence>
<dbReference type="Gene3D" id="1.10.287.70">
    <property type="match status" value="1"/>
</dbReference>
<dbReference type="Gene3D" id="1.10.287.630">
    <property type="entry name" value="Helix hairpin bin"/>
    <property type="match status" value="1"/>
</dbReference>
<organism evidence="7">
    <name type="scientific">Cladocopium goreaui</name>
    <dbReference type="NCBI Taxonomy" id="2562237"/>
    <lineage>
        <taxon>Eukaryota</taxon>
        <taxon>Sar</taxon>
        <taxon>Alveolata</taxon>
        <taxon>Dinophyceae</taxon>
        <taxon>Suessiales</taxon>
        <taxon>Symbiodiniaceae</taxon>
        <taxon>Cladocopium</taxon>
    </lineage>
</organism>
<dbReference type="GO" id="GO:0004386">
    <property type="term" value="F:helicase activity"/>
    <property type="evidence" value="ECO:0007669"/>
    <property type="project" value="UniProtKB-KW"/>
</dbReference>
<feature type="domain" description="Ion transport" evidence="6">
    <location>
        <begin position="243"/>
        <end position="500"/>
    </location>
</feature>
<evidence type="ECO:0000313" key="7">
    <source>
        <dbReference type="EMBL" id="CAI4010900.1"/>
    </source>
</evidence>
<feature type="transmembrane region" description="Helical" evidence="5">
    <location>
        <begin position="270"/>
        <end position="293"/>
    </location>
</feature>
<dbReference type="Proteomes" id="UP001152797">
    <property type="component" value="Unassembled WGS sequence"/>
</dbReference>
<dbReference type="AlphaFoldDB" id="A0A9P1GEV8"/>
<feature type="transmembrane region" description="Helical" evidence="5">
    <location>
        <begin position="438"/>
        <end position="457"/>
    </location>
</feature>
<dbReference type="InterPro" id="IPR005821">
    <property type="entry name" value="Ion_trans_dom"/>
</dbReference>
<feature type="transmembrane region" description="Helical" evidence="5">
    <location>
        <begin position="314"/>
        <end position="340"/>
    </location>
</feature>
<dbReference type="InterPro" id="IPR003938">
    <property type="entry name" value="K_chnl_volt-dep_EAG/ELK/ERG"/>
</dbReference>
<gene>
    <name evidence="7" type="ORF">C1SCF055_LOCUS36120</name>
</gene>
<keyword evidence="9" id="KW-1185">Reference proteome</keyword>
<dbReference type="GO" id="GO:0005886">
    <property type="term" value="C:plasma membrane"/>
    <property type="evidence" value="ECO:0007669"/>
    <property type="project" value="TreeGrafter"/>
</dbReference>
<protein>
    <submittedName>
        <fullName evidence="8">ATP-dependent RNA helicase DDX54</fullName>
    </submittedName>
</protein>
<feature type="transmembrane region" description="Helical" evidence="5">
    <location>
        <begin position="469"/>
        <end position="494"/>
    </location>
</feature>
<keyword evidence="8" id="KW-0378">Hydrolase</keyword>
<dbReference type="PANTHER" id="PTHR10217">
    <property type="entry name" value="VOLTAGE AND LIGAND GATED POTASSIUM CHANNEL"/>
    <property type="match status" value="1"/>
</dbReference>
<feature type="transmembrane region" description="Helical" evidence="5">
    <location>
        <begin position="385"/>
        <end position="411"/>
    </location>
</feature>
<comment type="subcellular location">
    <subcellularLocation>
        <location evidence="1">Membrane</location>
        <topology evidence="1">Multi-pass membrane protein</topology>
    </subcellularLocation>
</comment>
<dbReference type="Pfam" id="PF00520">
    <property type="entry name" value="Ion_trans"/>
    <property type="match status" value="1"/>
</dbReference>
<evidence type="ECO:0000256" key="2">
    <source>
        <dbReference type="ARBA" id="ARBA00022692"/>
    </source>
</evidence>
<dbReference type="InterPro" id="IPR050818">
    <property type="entry name" value="KCNH_animal-type"/>
</dbReference>
<evidence type="ECO:0000256" key="1">
    <source>
        <dbReference type="ARBA" id="ARBA00004141"/>
    </source>
</evidence>
<dbReference type="SUPFAM" id="SSF51206">
    <property type="entry name" value="cAMP-binding domain-like"/>
    <property type="match status" value="1"/>
</dbReference>
<dbReference type="EMBL" id="CAMXCT020004968">
    <property type="protein sequence ID" value="CAL1164275.1"/>
    <property type="molecule type" value="Genomic_DNA"/>
</dbReference>
<dbReference type="EMBL" id="CAMXCT030004968">
    <property type="protein sequence ID" value="CAL4798212.1"/>
    <property type="molecule type" value="Genomic_DNA"/>
</dbReference>
<name>A0A9P1GEV8_9DINO</name>
<evidence type="ECO:0000313" key="8">
    <source>
        <dbReference type="EMBL" id="CAL4798212.1"/>
    </source>
</evidence>
<dbReference type="GO" id="GO:0042391">
    <property type="term" value="P:regulation of membrane potential"/>
    <property type="evidence" value="ECO:0007669"/>
    <property type="project" value="TreeGrafter"/>
</dbReference>